<dbReference type="AlphaFoldDB" id="A0A7R8WPJ0"/>
<feature type="domain" description="MKRN2 opposite strand protein-like C-terminal" evidence="1">
    <location>
        <begin position="2"/>
        <end position="145"/>
    </location>
</feature>
<proteinExistence type="predicted"/>
<organism evidence="2">
    <name type="scientific">Cyprideis torosa</name>
    <dbReference type="NCBI Taxonomy" id="163714"/>
    <lineage>
        <taxon>Eukaryota</taxon>
        <taxon>Metazoa</taxon>
        <taxon>Ecdysozoa</taxon>
        <taxon>Arthropoda</taxon>
        <taxon>Crustacea</taxon>
        <taxon>Oligostraca</taxon>
        <taxon>Ostracoda</taxon>
        <taxon>Podocopa</taxon>
        <taxon>Podocopida</taxon>
        <taxon>Cytherocopina</taxon>
        <taxon>Cytheroidea</taxon>
        <taxon>Cytherideidae</taxon>
        <taxon>Cyprideis</taxon>
    </lineage>
</organism>
<dbReference type="InterPro" id="IPR032016">
    <property type="entry name" value="MKRN2OS-like"/>
</dbReference>
<name>A0A7R8WPJ0_9CRUS</name>
<feature type="non-terminal residue" evidence="2">
    <location>
        <position position="1"/>
    </location>
</feature>
<gene>
    <name evidence="2" type="ORF">CTOB1V02_LOCUS13531</name>
</gene>
<dbReference type="InterPro" id="IPR053921">
    <property type="entry name" value="MKRN2OS-like_C"/>
</dbReference>
<dbReference type="EMBL" id="OB674356">
    <property type="protein sequence ID" value="CAD7235716.1"/>
    <property type="molecule type" value="Genomic_DNA"/>
</dbReference>
<reference evidence="2" key="1">
    <citation type="submission" date="2020-11" db="EMBL/GenBank/DDBJ databases">
        <authorList>
            <person name="Tran Van P."/>
        </authorList>
    </citation>
    <scope>NUCLEOTIDE SEQUENCE</scope>
</reference>
<evidence type="ECO:0000259" key="1">
    <source>
        <dbReference type="Pfam" id="PF16044"/>
    </source>
</evidence>
<evidence type="ECO:0000313" key="2">
    <source>
        <dbReference type="EMBL" id="CAD7235716.1"/>
    </source>
</evidence>
<dbReference type="PANTHER" id="PTHR33963">
    <property type="entry name" value="MKRN2 OPPOSITE STRAND PROTEIN"/>
    <property type="match status" value="1"/>
</dbReference>
<dbReference type="PANTHER" id="PTHR33963:SF2">
    <property type="entry name" value="MKRN2 OPPOSITE STRAND PROTEIN"/>
    <property type="match status" value="1"/>
</dbReference>
<dbReference type="OrthoDB" id="10065749at2759"/>
<accession>A0A7R8WPJ0</accession>
<sequence length="157" mass="17195">SSDYGKGVALHIGVTNSLGDVFEYDVDGLLRSPAGSAPSSPGGGSGSSEVRDWSECLSLQVLPEEFLDSMADVWDETLDSLQQDSEWTAERYDETDHNCYSFVMGFLRMLDPPGLSLSSPTAFCQAHLVPTTSSAGRFISLYRRLRSQPNHLFVHQS</sequence>
<protein>
    <recommendedName>
        <fullName evidence="1">MKRN2 opposite strand protein-like C-terminal domain-containing protein</fullName>
    </recommendedName>
</protein>
<dbReference type="Pfam" id="PF16044">
    <property type="entry name" value="DUF4796_C"/>
    <property type="match status" value="1"/>
</dbReference>